<name>A0A285NEI6_9AQUI</name>
<reference evidence="10" key="1">
    <citation type="submission" date="2017-09" db="EMBL/GenBank/DDBJ databases">
        <authorList>
            <person name="Varghese N."/>
            <person name="Submissions S."/>
        </authorList>
    </citation>
    <scope>NUCLEOTIDE SEQUENCE [LARGE SCALE GENOMIC DNA]</scope>
    <source>
        <strain evidence="10">DSM 15103</strain>
    </source>
</reference>
<dbReference type="PANTHER" id="PTHR14969:SF62">
    <property type="entry name" value="DECAPRENYLPHOSPHORYL-5-PHOSPHORIBOSE PHOSPHATASE RV3807C-RELATED"/>
    <property type="match status" value="1"/>
</dbReference>
<dbReference type="SUPFAM" id="SSF48317">
    <property type="entry name" value="Acid phosphatase/Vanadium-dependent haloperoxidase"/>
    <property type="match status" value="1"/>
</dbReference>
<keyword evidence="10" id="KW-1185">Reference proteome</keyword>
<evidence type="ECO:0000256" key="1">
    <source>
        <dbReference type="ARBA" id="ARBA00004651"/>
    </source>
</evidence>
<dbReference type="PANTHER" id="PTHR14969">
    <property type="entry name" value="SPHINGOSINE-1-PHOSPHATE PHOSPHOHYDROLASE"/>
    <property type="match status" value="1"/>
</dbReference>
<dbReference type="Gene3D" id="1.20.144.10">
    <property type="entry name" value="Phosphatidic acid phosphatase type 2/haloperoxidase"/>
    <property type="match status" value="1"/>
</dbReference>
<evidence type="ECO:0000259" key="8">
    <source>
        <dbReference type="SMART" id="SM00014"/>
    </source>
</evidence>
<feature type="transmembrane region" description="Helical" evidence="7">
    <location>
        <begin position="154"/>
        <end position="175"/>
    </location>
</feature>
<dbReference type="Proteomes" id="UP000219036">
    <property type="component" value="Unassembled WGS sequence"/>
</dbReference>
<protein>
    <submittedName>
        <fullName evidence="9">PAP2 superfamily protein</fullName>
    </submittedName>
</protein>
<keyword evidence="5 7" id="KW-1133">Transmembrane helix</keyword>
<dbReference type="GO" id="GO:0016787">
    <property type="term" value="F:hydrolase activity"/>
    <property type="evidence" value="ECO:0007669"/>
    <property type="project" value="UniProtKB-KW"/>
</dbReference>
<dbReference type="CDD" id="cd01610">
    <property type="entry name" value="PAP2_like"/>
    <property type="match status" value="1"/>
</dbReference>
<dbReference type="EMBL" id="OBEI01000003">
    <property type="protein sequence ID" value="SNZ07912.1"/>
    <property type="molecule type" value="Genomic_DNA"/>
</dbReference>
<dbReference type="OrthoDB" id="9789113at2"/>
<evidence type="ECO:0000256" key="5">
    <source>
        <dbReference type="ARBA" id="ARBA00022989"/>
    </source>
</evidence>
<keyword evidence="3 7" id="KW-0812">Transmembrane</keyword>
<keyword evidence="6 7" id="KW-0472">Membrane</keyword>
<feature type="transmembrane region" description="Helical" evidence="7">
    <location>
        <begin position="65"/>
        <end position="86"/>
    </location>
</feature>
<evidence type="ECO:0000313" key="10">
    <source>
        <dbReference type="Proteomes" id="UP000219036"/>
    </source>
</evidence>
<proteinExistence type="predicted"/>
<accession>A0A285NEI6</accession>
<dbReference type="RefSeq" id="WP_097000256.1">
    <property type="nucleotide sequence ID" value="NZ_OBEI01000003.1"/>
</dbReference>
<dbReference type="SMART" id="SM00014">
    <property type="entry name" value="acidPPc"/>
    <property type="match status" value="1"/>
</dbReference>
<dbReference type="InterPro" id="IPR036938">
    <property type="entry name" value="PAP2/HPO_sf"/>
</dbReference>
<feature type="transmembrane region" description="Helical" evidence="7">
    <location>
        <begin position="39"/>
        <end position="59"/>
    </location>
</feature>
<organism evidence="9 10">
    <name type="scientific">Persephonella hydrogeniphila</name>
    <dbReference type="NCBI Taxonomy" id="198703"/>
    <lineage>
        <taxon>Bacteria</taxon>
        <taxon>Pseudomonadati</taxon>
        <taxon>Aquificota</taxon>
        <taxon>Aquificia</taxon>
        <taxon>Aquificales</taxon>
        <taxon>Hydrogenothermaceae</taxon>
        <taxon>Persephonella</taxon>
    </lineage>
</organism>
<evidence type="ECO:0000313" key="9">
    <source>
        <dbReference type="EMBL" id="SNZ07912.1"/>
    </source>
</evidence>
<sequence>MSEKRIIPPDWELKIKWNVKLFRFINSKRSKLLDRFYKYFFRLGKSYTLPIFLPFFYYTGGLKSFLHLFISLFITGVLMPLIKYTFRHQRPSKLMDNVYLLEPVTLKSFPSADAAYAFTLLGVIIFYGNLYVVLIFLVYALLIGYGRVYMGAHFPIDVIVGSIIGLFSGITGAYLTDIVKEILNGYF</sequence>
<evidence type="ECO:0000256" key="4">
    <source>
        <dbReference type="ARBA" id="ARBA00022801"/>
    </source>
</evidence>
<dbReference type="AlphaFoldDB" id="A0A285NEI6"/>
<gene>
    <name evidence="9" type="ORF">SAMN06265182_1086</name>
</gene>
<keyword evidence="2" id="KW-1003">Cell membrane</keyword>
<keyword evidence="4" id="KW-0378">Hydrolase</keyword>
<feature type="transmembrane region" description="Helical" evidence="7">
    <location>
        <begin position="115"/>
        <end position="142"/>
    </location>
</feature>
<evidence type="ECO:0000256" key="2">
    <source>
        <dbReference type="ARBA" id="ARBA00022475"/>
    </source>
</evidence>
<evidence type="ECO:0000256" key="7">
    <source>
        <dbReference type="SAM" id="Phobius"/>
    </source>
</evidence>
<dbReference type="Pfam" id="PF01569">
    <property type="entry name" value="PAP2"/>
    <property type="match status" value="1"/>
</dbReference>
<dbReference type="GO" id="GO:0005886">
    <property type="term" value="C:plasma membrane"/>
    <property type="evidence" value="ECO:0007669"/>
    <property type="project" value="UniProtKB-SubCell"/>
</dbReference>
<feature type="domain" description="Phosphatidic acid phosphatase type 2/haloperoxidase" evidence="8">
    <location>
        <begin position="64"/>
        <end position="173"/>
    </location>
</feature>
<evidence type="ECO:0000256" key="6">
    <source>
        <dbReference type="ARBA" id="ARBA00023136"/>
    </source>
</evidence>
<dbReference type="InterPro" id="IPR000326">
    <property type="entry name" value="PAP2/HPO"/>
</dbReference>
<evidence type="ECO:0000256" key="3">
    <source>
        <dbReference type="ARBA" id="ARBA00022692"/>
    </source>
</evidence>
<comment type="subcellular location">
    <subcellularLocation>
        <location evidence="1">Cell membrane</location>
        <topology evidence="1">Multi-pass membrane protein</topology>
    </subcellularLocation>
</comment>